<name>A0A3B0XEB0_9ZZZZ</name>
<protein>
    <submittedName>
        <fullName evidence="1">Uncharacterized protein</fullName>
    </submittedName>
</protein>
<dbReference type="EMBL" id="UOFH01000195">
    <property type="protein sequence ID" value="VAW61772.1"/>
    <property type="molecule type" value="Genomic_DNA"/>
</dbReference>
<sequence>MTQNEEYSDPYVKRFKQGRFESLMRWEQLESFWETLRPQIDDSWYVYAIGEDAPNTPSSKETVLSFITEIDQLLHKEHEERYCGIVYADNHQTPDFIKIFDPNNLGVSCGFSDNPPLPGWVMSKMKPVNLQDALQPANNRRRWWQTIFD</sequence>
<accession>A0A3B0XEB0</accession>
<organism evidence="1">
    <name type="scientific">hydrothermal vent metagenome</name>
    <dbReference type="NCBI Taxonomy" id="652676"/>
    <lineage>
        <taxon>unclassified sequences</taxon>
        <taxon>metagenomes</taxon>
        <taxon>ecological metagenomes</taxon>
    </lineage>
</organism>
<dbReference type="AlphaFoldDB" id="A0A3B0XEB0"/>
<proteinExistence type="predicted"/>
<reference evidence="1" key="1">
    <citation type="submission" date="2018-06" db="EMBL/GenBank/DDBJ databases">
        <authorList>
            <person name="Zhirakovskaya E."/>
        </authorList>
    </citation>
    <scope>NUCLEOTIDE SEQUENCE</scope>
</reference>
<evidence type="ECO:0000313" key="1">
    <source>
        <dbReference type="EMBL" id="VAW61772.1"/>
    </source>
</evidence>
<gene>
    <name evidence="1" type="ORF">MNBD_GAMMA08-1030</name>
</gene>